<evidence type="ECO:0000259" key="1">
    <source>
        <dbReference type="PROSITE" id="PS51186"/>
    </source>
</evidence>
<dbReference type="Proteomes" id="UP000188993">
    <property type="component" value="Chromosome"/>
</dbReference>
<reference evidence="2 3" key="1">
    <citation type="journal article" date="2014" name="Int. J. Syst. Evol. Microbiol.">
        <title>Jeotgalibaca dankookensis gen. nov., sp. nov., a member of the family Carnobacteriaceae, isolated from seujeot (Korean traditional food).</title>
        <authorList>
            <person name="Lee D.G."/>
            <person name="Trujillo M.E."/>
            <person name="Kang H."/>
            <person name="Ahn T.Y."/>
        </authorList>
    </citation>
    <scope>NUCLEOTIDE SEQUENCE [LARGE SCALE GENOMIC DNA]</scope>
    <source>
        <strain evidence="2 3">EX-07</strain>
    </source>
</reference>
<name>A0A1S6IQW1_9LACT</name>
<dbReference type="KEGG" id="jda:BW727_101503"/>
<proteinExistence type="predicted"/>
<evidence type="ECO:0000313" key="2">
    <source>
        <dbReference type="EMBL" id="AQS53870.1"/>
    </source>
</evidence>
<dbReference type="AlphaFoldDB" id="A0A1S6IQW1"/>
<evidence type="ECO:0000313" key="3">
    <source>
        <dbReference type="Proteomes" id="UP000188993"/>
    </source>
</evidence>
<dbReference type="GO" id="GO:0016747">
    <property type="term" value="F:acyltransferase activity, transferring groups other than amino-acyl groups"/>
    <property type="evidence" value="ECO:0007669"/>
    <property type="project" value="InterPro"/>
</dbReference>
<dbReference type="InterPro" id="IPR016181">
    <property type="entry name" value="Acyl_CoA_acyltransferase"/>
</dbReference>
<dbReference type="STRING" id="708126.BW727_101503"/>
<keyword evidence="3" id="KW-1185">Reference proteome</keyword>
<dbReference type="Pfam" id="PF00583">
    <property type="entry name" value="Acetyltransf_1"/>
    <property type="match status" value="1"/>
</dbReference>
<gene>
    <name evidence="2" type="ORF">BW727_101503</name>
</gene>
<accession>A0A1S6IQW1</accession>
<feature type="domain" description="N-acetyltransferase" evidence="1">
    <location>
        <begin position="15"/>
        <end position="163"/>
    </location>
</feature>
<protein>
    <recommendedName>
        <fullName evidence="1">N-acetyltransferase domain-containing protein</fullName>
    </recommendedName>
</protein>
<sequence length="163" mass="19181">MMLTLISARNNTQAETVANMATTIWREHYRPIIGDQQVAYMLATIQSKERILEDFVNVDYYIIQLEHKAIGYLALETKRESFFLSKIYLYKEVRGRGYGHSIISYLKNKTRLEGKKYLELTVNKYNPSAILFYEKIGFQRVDAIISDIGKGFFMDDYVYRLYV</sequence>
<dbReference type="Gene3D" id="3.40.630.30">
    <property type="match status" value="1"/>
</dbReference>
<dbReference type="InterPro" id="IPR000182">
    <property type="entry name" value="GNAT_dom"/>
</dbReference>
<organism evidence="2 3">
    <name type="scientific">Jeotgalibaca dankookensis</name>
    <dbReference type="NCBI Taxonomy" id="708126"/>
    <lineage>
        <taxon>Bacteria</taxon>
        <taxon>Bacillati</taxon>
        <taxon>Bacillota</taxon>
        <taxon>Bacilli</taxon>
        <taxon>Lactobacillales</taxon>
        <taxon>Carnobacteriaceae</taxon>
        <taxon>Jeotgalibaca</taxon>
    </lineage>
</organism>
<dbReference type="CDD" id="cd04301">
    <property type="entry name" value="NAT_SF"/>
    <property type="match status" value="1"/>
</dbReference>
<dbReference type="EMBL" id="CP019728">
    <property type="protein sequence ID" value="AQS53870.1"/>
    <property type="molecule type" value="Genomic_DNA"/>
</dbReference>
<dbReference type="PROSITE" id="PS51186">
    <property type="entry name" value="GNAT"/>
    <property type="match status" value="1"/>
</dbReference>
<dbReference type="RefSeq" id="WP_062470917.1">
    <property type="nucleotide sequence ID" value="NZ_BBYN01000023.1"/>
</dbReference>
<dbReference type="SUPFAM" id="SSF55729">
    <property type="entry name" value="Acyl-CoA N-acyltransferases (Nat)"/>
    <property type="match status" value="1"/>
</dbReference>
<dbReference type="OrthoDB" id="9773249at2"/>